<dbReference type="EMBL" id="JAVREX010000006">
    <property type="protein sequence ID" value="MDT0429101.1"/>
    <property type="molecule type" value="Genomic_DNA"/>
</dbReference>
<feature type="repeat" description="WD" evidence="3">
    <location>
        <begin position="1129"/>
        <end position="1164"/>
    </location>
</feature>
<dbReference type="InterPro" id="IPR036322">
    <property type="entry name" value="WD40_repeat_dom_sf"/>
</dbReference>
<protein>
    <submittedName>
        <fullName evidence="5">AAA family ATPase</fullName>
    </submittedName>
</protein>
<dbReference type="Proteomes" id="UP001183777">
    <property type="component" value="Unassembled WGS sequence"/>
</dbReference>
<dbReference type="PANTHER" id="PTHR19848">
    <property type="entry name" value="WD40 REPEAT PROTEIN"/>
    <property type="match status" value="1"/>
</dbReference>
<dbReference type="PANTHER" id="PTHR19848:SF8">
    <property type="entry name" value="F-BOX AND WD REPEAT DOMAIN CONTAINING 7"/>
    <property type="match status" value="1"/>
</dbReference>
<proteinExistence type="predicted"/>
<dbReference type="Pfam" id="PF00400">
    <property type="entry name" value="WD40"/>
    <property type="match status" value="2"/>
</dbReference>
<organism evidence="5 6">
    <name type="scientific">Streptomyces salyersiae</name>
    <dbReference type="NCBI Taxonomy" id="3075530"/>
    <lineage>
        <taxon>Bacteria</taxon>
        <taxon>Bacillati</taxon>
        <taxon>Actinomycetota</taxon>
        <taxon>Actinomycetes</taxon>
        <taxon>Kitasatosporales</taxon>
        <taxon>Streptomycetaceae</taxon>
        <taxon>Streptomyces</taxon>
    </lineage>
</organism>
<keyword evidence="2" id="KW-0677">Repeat</keyword>
<gene>
    <name evidence="5" type="ORF">RM649_15780</name>
</gene>
<evidence type="ECO:0000256" key="3">
    <source>
        <dbReference type="PROSITE-ProRule" id="PRU00221"/>
    </source>
</evidence>
<dbReference type="Pfam" id="PF13191">
    <property type="entry name" value="AAA_16"/>
    <property type="match status" value="1"/>
</dbReference>
<dbReference type="SMART" id="SM00320">
    <property type="entry name" value="WD40"/>
    <property type="match status" value="7"/>
</dbReference>
<dbReference type="InterPro" id="IPR011047">
    <property type="entry name" value="Quinoprotein_ADH-like_sf"/>
</dbReference>
<feature type="domain" description="Orc1-like AAA ATPase" evidence="4">
    <location>
        <begin position="310"/>
        <end position="451"/>
    </location>
</feature>
<evidence type="ECO:0000259" key="4">
    <source>
        <dbReference type="Pfam" id="PF13191"/>
    </source>
</evidence>
<evidence type="ECO:0000256" key="1">
    <source>
        <dbReference type="ARBA" id="ARBA00022574"/>
    </source>
</evidence>
<sequence length="1497" mass="159671">MSESSADAWGRRRLVEIAISEYDRDTHETARDHENFRTGIKAQVAVVEEWWAASGSSDGRRGFDVVKPKDLRTVRDLRSFLDDEELADADDDEVLVAYITGHGVSRDSEIHFLLLPDSDRERVLNTAFQTADLVTTLLDSRATHVLVMVDSCFSGVLRRDLDRRLAALGDERRGLNSLVVLTSADEFESPRLEVFSRLLKATMTHLGEESAGYALPYLSYEDFFTAMKKVYVHPLMANVHRVWPAESLQRDKEHQEPSPCLPNPGYTAKPDVVEPARSAVAWSPADRDSYWLSRASGRPSPTAGVTGWYFTGRTAQMRRVTEFLEGDEGTLVVTGEAGSGKSALLARAVTLSDARFRSDETYRQVVEATAPDLLVPVGAIDAAVLARNADTDELTAALYEALTGRLPERGAGIRTVDLILDHAREHLRRQGRALTVVVDGIDEARNPTRTITDLIRPLSEQWSDDGRPAVRMLLGIRSAHAPAAGRLQPSRDRASDLLNLLVRSTEPGEPLRTDTGAATDVAAYTSTLLRALFGVHDDAVHADIQLLDELAAAVAEEVAPSFLDARLAAEALKRGSSLPAPDDPEWRASLRQGTQLLLLRDLEEVSRNTDLPAEAVIQVLRATALARGAGLPWAEVWPCAVAALTTEGHPAPADSLIRQVRESRLAGYLTTAVEDGRFVYRPIHERVGELLRNTPHLLLVESLTSTHMLPAQANVGEDHRRLAVAFSSLRQEANYGPPHPYLRHHLVEHAAAGEVLNDSVVTEKFLPYETSGNVRGALGLLSEHTPDTTRLFAWTRIEPFLGDAPPPARGESLRFSLWEHEDGRCAHTSATGRPEPETSAPLQPRWKDLAVQGNVLARQEAPVHSLVSFGLRDGTPLVAVGCGDGTVRVWDPSTVTPLGPPIHVPGGAVRASAVVPGPDGQPWLALGTDDGVQACDPLSGEVVDLPVREPVLCMTSYTDEDGRVLLAVGTAEGLALYDTAGIRQAADDLVRRILVGPVTALAALERPGKLALLAVQGTDSAEVRDGSSLRTLCRVPVPGRDVSALSLVGGRNDEALLAVATRARGGAVLFWEAVSGEARPHSTIRRGASVLTTCRQDDSRGRTLLALGGDDGSVQLWDPATGEESCRFPTDHTGGIRGLTVVPGPEGVQVLVSGSADRTVRVWNPEVWQRRAVSRRGPRAVAGGQFALSPHGDGGPHVLVSAGPDRNLILRSAESGEVLDTIALPHRAAAEGPVTALATYRAPDGSTAVVVGLPDGSVARWNGTWLPLNVWTSAEDRPTAFAVFPHEGRTVLAVGTSSGSIAYCDTDTGSALGWRHGGGTGGPIHALVHLPLRAGGVLAVATGEEVLLCRPLRVPHHELPASMGPVTSLAVLPGEDEADGHLVAGGADGRIHVCSPDTSGPAAFTLPVSHDGPVSALCVVRSPDVRPLIVSTGLSDTTLRLWDAGTGEEVLRLVTAASLTSLGIVPPGEGGGRPSPPLIVFGGPAGAAAVALLPSSM</sequence>
<dbReference type="SUPFAM" id="SSF50978">
    <property type="entry name" value="WD40 repeat-like"/>
    <property type="match status" value="1"/>
</dbReference>
<dbReference type="InterPro" id="IPR001680">
    <property type="entry name" value="WD40_rpt"/>
</dbReference>
<comment type="caution">
    <text evidence="5">The sequence shown here is derived from an EMBL/GenBank/DDBJ whole genome shotgun (WGS) entry which is preliminary data.</text>
</comment>
<dbReference type="SUPFAM" id="SSF50998">
    <property type="entry name" value="Quinoprotein alcohol dehydrogenase-like"/>
    <property type="match status" value="1"/>
</dbReference>
<dbReference type="Gene3D" id="2.130.10.10">
    <property type="entry name" value="YVTN repeat-like/Quinoprotein amine dehydrogenase"/>
    <property type="match status" value="3"/>
</dbReference>
<dbReference type="InterPro" id="IPR041664">
    <property type="entry name" value="AAA_16"/>
</dbReference>
<dbReference type="InterPro" id="IPR015943">
    <property type="entry name" value="WD40/YVTN_repeat-like_dom_sf"/>
</dbReference>
<evidence type="ECO:0000256" key="2">
    <source>
        <dbReference type="ARBA" id="ARBA00022737"/>
    </source>
</evidence>
<keyword evidence="1 3" id="KW-0853">WD repeat</keyword>
<dbReference type="InterPro" id="IPR027417">
    <property type="entry name" value="P-loop_NTPase"/>
</dbReference>
<reference evidence="6" key="1">
    <citation type="submission" date="2023-07" db="EMBL/GenBank/DDBJ databases">
        <title>30 novel species of actinomycetes from the DSMZ collection.</title>
        <authorList>
            <person name="Nouioui I."/>
        </authorList>
    </citation>
    <scope>NUCLEOTIDE SEQUENCE [LARGE SCALE GENOMIC DNA]</scope>
    <source>
        <strain evidence="6">DSM 41770</strain>
    </source>
</reference>
<dbReference type="PROSITE" id="PS50082">
    <property type="entry name" value="WD_REPEATS_2"/>
    <property type="match status" value="1"/>
</dbReference>
<keyword evidence="6" id="KW-1185">Reference proteome</keyword>
<accession>A0ABU2RJS2</accession>
<evidence type="ECO:0000313" key="5">
    <source>
        <dbReference type="EMBL" id="MDT0429101.1"/>
    </source>
</evidence>
<dbReference type="Gene3D" id="3.40.50.300">
    <property type="entry name" value="P-loop containing nucleotide triphosphate hydrolases"/>
    <property type="match status" value="1"/>
</dbReference>
<dbReference type="SUPFAM" id="SSF52540">
    <property type="entry name" value="P-loop containing nucleoside triphosphate hydrolases"/>
    <property type="match status" value="1"/>
</dbReference>
<dbReference type="RefSeq" id="WP_311657051.1">
    <property type="nucleotide sequence ID" value="NZ_JAVREX010000006.1"/>
</dbReference>
<name>A0ABU2RJS2_9ACTN</name>
<evidence type="ECO:0000313" key="6">
    <source>
        <dbReference type="Proteomes" id="UP001183777"/>
    </source>
</evidence>